<dbReference type="KEGG" id="ccin:107268805"/>
<dbReference type="AlphaFoldDB" id="A0AAJ7BYB9"/>
<accession>A0AAJ7BYB9</accession>
<organism evidence="3 4">
    <name type="scientific">Cephus cinctus</name>
    <name type="common">Wheat stem sawfly</name>
    <dbReference type="NCBI Taxonomy" id="211228"/>
    <lineage>
        <taxon>Eukaryota</taxon>
        <taxon>Metazoa</taxon>
        <taxon>Ecdysozoa</taxon>
        <taxon>Arthropoda</taxon>
        <taxon>Hexapoda</taxon>
        <taxon>Insecta</taxon>
        <taxon>Pterygota</taxon>
        <taxon>Neoptera</taxon>
        <taxon>Endopterygota</taxon>
        <taxon>Hymenoptera</taxon>
        <taxon>Cephoidea</taxon>
        <taxon>Cephidae</taxon>
        <taxon>Cephus</taxon>
    </lineage>
</organism>
<feature type="transmembrane region" description="Helical" evidence="2">
    <location>
        <begin position="171"/>
        <end position="192"/>
    </location>
</feature>
<keyword evidence="2" id="KW-0812">Transmembrane</keyword>
<reference evidence="4" key="1">
    <citation type="submission" date="2025-08" db="UniProtKB">
        <authorList>
            <consortium name="RefSeq"/>
        </authorList>
    </citation>
    <scope>IDENTIFICATION</scope>
</reference>
<evidence type="ECO:0000256" key="1">
    <source>
        <dbReference type="SAM" id="MobiDB-lite"/>
    </source>
</evidence>
<dbReference type="Proteomes" id="UP000694920">
    <property type="component" value="Unplaced"/>
</dbReference>
<keyword evidence="2" id="KW-1133">Transmembrane helix</keyword>
<name>A0AAJ7BYB9_CEPCN</name>
<feature type="transmembrane region" description="Helical" evidence="2">
    <location>
        <begin position="141"/>
        <end position="159"/>
    </location>
</feature>
<dbReference type="RefSeq" id="XP_015597420.1">
    <property type="nucleotide sequence ID" value="XM_015741934.2"/>
</dbReference>
<evidence type="ECO:0000313" key="4">
    <source>
        <dbReference type="RefSeq" id="XP_015597420.1"/>
    </source>
</evidence>
<feature type="region of interest" description="Disordered" evidence="1">
    <location>
        <begin position="47"/>
        <end position="76"/>
    </location>
</feature>
<evidence type="ECO:0000313" key="3">
    <source>
        <dbReference type="Proteomes" id="UP000694920"/>
    </source>
</evidence>
<protein>
    <submittedName>
        <fullName evidence="4">Uncharacterized protein LOC107268805 isoform X1</fullName>
    </submittedName>
</protein>
<dbReference type="GeneID" id="107268805"/>
<proteinExistence type="predicted"/>
<evidence type="ECO:0000256" key="2">
    <source>
        <dbReference type="SAM" id="Phobius"/>
    </source>
</evidence>
<feature type="compositionally biased region" description="Polar residues" evidence="1">
    <location>
        <begin position="52"/>
        <end position="67"/>
    </location>
</feature>
<gene>
    <name evidence="4" type="primary">LOC107268805</name>
</gene>
<keyword evidence="3" id="KW-1185">Reference proteome</keyword>
<sequence length="265" mass="29711">MHFWIDKPASSYYGFGGRRYPATPLPKARSGQCRRSRHVRSMVTPVHRFQSLEGTGSSAGPSTSLNPSRPHRTTVRNTVDNRYASSRLAVHLIQPSNTHNNVSNIGNNQHSLPYAASNVTNQRLDVSDCDHPELAQCRLRCFIWITFFLGIGIVSAARYYFEHQQRNGLELLLFCGLLVILLLSGCFCAILCHRVHNRHHHRQEPHIAEDPISLLTAANTIANEHIRPIPVATQNSPPPYHIAVLIPSPDSPEEAPPPSYDKIIR</sequence>
<feature type="region of interest" description="Disordered" evidence="1">
    <location>
        <begin position="246"/>
        <end position="265"/>
    </location>
</feature>
<keyword evidence="2" id="KW-0472">Membrane</keyword>